<evidence type="ECO:0000256" key="1">
    <source>
        <dbReference type="SAM" id="MobiDB-lite"/>
    </source>
</evidence>
<feature type="compositionally biased region" description="Low complexity" evidence="1">
    <location>
        <begin position="182"/>
        <end position="202"/>
    </location>
</feature>
<feature type="region of interest" description="Disordered" evidence="1">
    <location>
        <begin position="182"/>
        <end position="216"/>
    </location>
</feature>
<dbReference type="PANTHER" id="PTHR39666">
    <property type="entry name" value="RANBP2-TYPE DOMAIN-CONTAINING PROTEIN"/>
    <property type="match status" value="1"/>
</dbReference>
<feature type="compositionally biased region" description="Basic and acidic residues" evidence="1">
    <location>
        <begin position="206"/>
        <end position="216"/>
    </location>
</feature>
<name>A0A8J2X0M2_9STRA</name>
<dbReference type="OrthoDB" id="164285at2759"/>
<dbReference type="PANTHER" id="PTHR39666:SF1">
    <property type="entry name" value="NUCLEAR PORE COMPLEX NUP2_50_61 DOMAIN-CONTAINING PROTEIN"/>
    <property type="match status" value="1"/>
</dbReference>
<accession>A0A8J2X0M2</accession>
<sequence>MGDEAPPAEPIVDETPVEGGALDDLAAMAKESAAFALELARPTLEAIKADPTQAAPWVAGLLVCMRQRGFNRVVLLGTVAAAWTSLENVELIEGVAPEHVRLAVVALLALLPALGRRKGHPERLGAAGAVRSPHHAAHRRRLVAFYEKNAPEKINDVDAILAKYLGREDALFARLEQKYAAPSPARASPVKAAPSPAKAPKSTNKKAHDAKQDARAAMEARLNARLARKK</sequence>
<gene>
    <name evidence="2" type="ORF">PECAL_5P05200</name>
</gene>
<reference evidence="2" key="1">
    <citation type="submission" date="2021-11" db="EMBL/GenBank/DDBJ databases">
        <authorList>
            <consortium name="Genoscope - CEA"/>
            <person name="William W."/>
        </authorList>
    </citation>
    <scope>NUCLEOTIDE SEQUENCE</scope>
</reference>
<evidence type="ECO:0000313" key="2">
    <source>
        <dbReference type="EMBL" id="CAH0375967.1"/>
    </source>
</evidence>
<organism evidence="2 3">
    <name type="scientific">Pelagomonas calceolata</name>
    <dbReference type="NCBI Taxonomy" id="35677"/>
    <lineage>
        <taxon>Eukaryota</taxon>
        <taxon>Sar</taxon>
        <taxon>Stramenopiles</taxon>
        <taxon>Ochrophyta</taxon>
        <taxon>Pelagophyceae</taxon>
        <taxon>Pelagomonadales</taxon>
        <taxon>Pelagomonadaceae</taxon>
        <taxon>Pelagomonas</taxon>
    </lineage>
</organism>
<comment type="caution">
    <text evidence="2">The sequence shown here is derived from an EMBL/GenBank/DDBJ whole genome shotgun (WGS) entry which is preliminary data.</text>
</comment>
<proteinExistence type="predicted"/>
<protein>
    <submittedName>
        <fullName evidence="2">Uncharacterized protein</fullName>
    </submittedName>
</protein>
<dbReference type="Proteomes" id="UP000789595">
    <property type="component" value="Unassembled WGS sequence"/>
</dbReference>
<dbReference type="EMBL" id="CAKKNE010000005">
    <property type="protein sequence ID" value="CAH0375967.1"/>
    <property type="molecule type" value="Genomic_DNA"/>
</dbReference>
<dbReference type="AlphaFoldDB" id="A0A8J2X0M2"/>
<keyword evidence="3" id="KW-1185">Reference proteome</keyword>
<evidence type="ECO:0000313" key="3">
    <source>
        <dbReference type="Proteomes" id="UP000789595"/>
    </source>
</evidence>